<feature type="region of interest" description="Disordered" evidence="5">
    <location>
        <begin position="18"/>
        <end position="39"/>
    </location>
</feature>
<dbReference type="RefSeq" id="XP_004991506.1">
    <property type="nucleotide sequence ID" value="XM_004991449.1"/>
</dbReference>
<dbReference type="OrthoDB" id="343875at2759"/>
<feature type="repeat" description="TPR" evidence="3">
    <location>
        <begin position="763"/>
        <end position="796"/>
    </location>
</feature>
<name>F2UHJ3_SALR5</name>
<evidence type="ECO:0000256" key="5">
    <source>
        <dbReference type="SAM" id="MobiDB-lite"/>
    </source>
</evidence>
<dbReference type="STRING" id="946362.F2UHJ3"/>
<feature type="compositionally biased region" description="Basic residues" evidence="5">
    <location>
        <begin position="1032"/>
        <end position="1046"/>
    </location>
</feature>
<dbReference type="InterPro" id="IPR019734">
    <property type="entry name" value="TPR_rpt"/>
</dbReference>
<evidence type="ECO:0000313" key="6">
    <source>
        <dbReference type="EMBL" id="EGD76592.1"/>
    </source>
</evidence>
<feature type="region of interest" description="Disordered" evidence="5">
    <location>
        <begin position="924"/>
        <end position="1102"/>
    </location>
</feature>
<keyword evidence="4" id="KW-0175">Coiled coil</keyword>
<dbReference type="InParanoid" id="F2UHJ3"/>
<keyword evidence="7" id="KW-1185">Reference proteome</keyword>
<dbReference type="GO" id="GO:0006368">
    <property type="term" value="P:transcription elongation by RNA polymerase II"/>
    <property type="evidence" value="ECO:0007669"/>
    <property type="project" value="TreeGrafter"/>
</dbReference>
<dbReference type="Pfam" id="PF13432">
    <property type="entry name" value="TPR_16"/>
    <property type="match status" value="1"/>
</dbReference>
<evidence type="ECO:0000256" key="2">
    <source>
        <dbReference type="ARBA" id="ARBA00022803"/>
    </source>
</evidence>
<dbReference type="SUPFAM" id="SSF48452">
    <property type="entry name" value="TPR-like"/>
    <property type="match status" value="3"/>
</dbReference>
<protein>
    <submittedName>
        <fullName evidence="6">Uncharacterized protein</fullName>
    </submittedName>
</protein>
<keyword evidence="1" id="KW-0677">Repeat</keyword>
<dbReference type="eggNOG" id="KOG2002">
    <property type="taxonomic scope" value="Eukaryota"/>
</dbReference>
<dbReference type="PROSITE" id="PS50005">
    <property type="entry name" value="TPR"/>
    <property type="match status" value="4"/>
</dbReference>
<dbReference type="SUPFAM" id="SSF81901">
    <property type="entry name" value="HCP-like"/>
    <property type="match status" value="1"/>
</dbReference>
<evidence type="ECO:0000313" key="7">
    <source>
        <dbReference type="Proteomes" id="UP000007799"/>
    </source>
</evidence>
<reference evidence="6" key="1">
    <citation type="submission" date="2009-08" db="EMBL/GenBank/DDBJ databases">
        <title>Annotation of Salpingoeca rosetta.</title>
        <authorList>
            <consortium name="The Broad Institute Genome Sequencing Platform"/>
            <person name="Russ C."/>
            <person name="Cuomo C."/>
            <person name="Burger G."/>
            <person name="Gray M.W."/>
            <person name="Holland P.W.H."/>
            <person name="King N."/>
            <person name="Lang F.B.F."/>
            <person name="Roger A.J."/>
            <person name="Ruiz-Trillo I."/>
            <person name="Young S.K."/>
            <person name="Zeng Q."/>
            <person name="Gargeya S."/>
            <person name="Alvarado L."/>
            <person name="Berlin A."/>
            <person name="Chapman S.B."/>
            <person name="Chen Z."/>
            <person name="Freedman E."/>
            <person name="Gellesch M."/>
            <person name="Goldberg J."/>
            <person name="Griggs A."/>
            <person name="Gujja S."/>
            <person name="Heilman E."/>
            <person name="Heiman D."/>
            <person name="Howarth C."/>
            <person name="Mehta T."/>
            <person name="Neiman D."/>
            <person name="Pearson M."/>
            <person name="Roberts A."/>
            <person name="Saif S."/>
            <person name="Shea T."/>
            <person name="Shenoy N."/>
            <person name="Sisk P."/>
            <person name="Stolte C."/>
            <person name="Sykes S."/>
            <person name="White J."/>
            <person name="Yandava C."/>
            <person name="Haas B."/>
            <person name="Nusbaum C."/>
            <person name="Birren B."/>
        </authorList>
    </citation>
    <scope>NUCLEOTIDE SEQUENCE [LARGE SCALE GENOMIC DNA]</scope>
    <source>
        <strain evidence="6">ATCC 50818</strain>
    </source>
</reference>
<dbReference type="KEGG" id="sre:PTSG_07709"/>
<dbReference type="GeneID" id="16072066"/>
<dbReference type="GO" id="GO:0006355">
    <property type="term" value="P:regulation of DNA-templated transcription"/>
    <property type="evidence" value="ECO:0007669"/>
    <property type="project" value="InterPro"/>
</dbReference>
<evidence type="ECO:0000256" key="1">
    <source>
        <dbReference type="ARBA" id="ARBA00022737"/>
    </source>
</evidence>
<feature type="compositionally biased region" description="Acidic residues" evidence="5">
    <location>
        <begin position="1053"/>
        <end position="1062"/>
    </location>
</feature>
<evidence type="ECO:0000256" key="3">
    <source>
        <dbReference type="PROSITE-ProRule" id="PRU00339"/>
    </source>
</evidence>
<sequence>MSTAFDANHSQILYKQQLGEDDESAESQPASQPARQPVMSDEPVVVEIPVLQKQHHEEDAIQLGPSDLENLDTVIDIITFENVHLKYWAQIADYYRRNAKWDELYTLLDRARQQKAPPNDAEHMPQKIRLMVMLANLLLERAKGARTKAEADQLIDQATQLTNEVDIYDQNNEGNWVCKGYISLFVGTSEHLDRARTLFDLVLTSKSQTSIPALLGRAAIDFHKDLYADALRRYRTVLRISPSCPASIRVAMGMCFARLERFDKARAAFERALALDENNVPALVGTAILLINQKERGAMREAVERLTKAYKLDRTNPMTLNLLGNHFFHRKEYSKALGLVTHVAGTALDRDIKAEAFHHMARIHHQQGNLDTALSHYYQATSLSPSLLPAHYGLGQMYIHKKQLRRARDCFEIVYKHMPTNMAAAKILACMYVQEAETSRSATALEKATALFDKVLKQRPEDIEAWVELGMLLIRSNPKRALGVFGEAKTRLEALGSALPPELVNNMACLHLLNTNHRHAKAMFEEALSGLDLDPDEQADMEEADIEFFKGAKVTVRYNRARLLETTYELDAAEEEYHAILQSHPDYADARFRLGVMAQRRGAINEATIFFKDCLRLNEVTALTLLGNLCIQKRQLQHAQRYFDKIIKLRKKEGDLYSLVSLGNIFFQRVDFVRAQKYFTKALEASVENVFAVNGLGCVFAAQGNTAQAKDLFQQIREATTDVEGMDQILLNLAHAYVDLGSLSEGIALYEYCQRKMGRRTDASIHAALARAHYKNRDYKLARKHFVKAKHLDPLDSRHDFNIALTQQQEARSILDSRRPLPDQLLEAETLLGLARQCFRQLKRPRHQVKYDFKRAEKEERLCVDLRHQSKQRSTAAESEASKLKKQAEVARLFQQQLQQREAEKEERLQRLAEAEARKREKIMEYEQSMPNVGDIMERAEAKKREGRKRRSDADDIINDEEEEPAPLPEEDEGEYDDNDDADDGARKSAKRQASKRKPRSKKSKVVSRREDDDDEDDDDDDDDDDDIARLRAQRSQKLSKKRVVKSKASLDSDSESDDDDDAAKQAAMPRSKVGIRSTKSAEIVESSSEDDDDDDAELKMS</sequence>
<dbReference type="Gene3D" id="1.25.40.10">
    <property type="entry name" value="Tetratricopeptide repeat domain"/>
    <property type="match status" value="3"/>
</dbReference>
<organism evidence="7">
    <name type="scientific">Salpingoeca rosetta (strain ATCC 50818 / BSB-021)</name>
    <dbReference type="NCBI Taxonomy" id="946362"/>
    <lineage>
        <taxon>Eukaryota</taxon>
        <taxon>Choanoflagellata</taxon>
        <taxon>Craspedida</taxon>
        <taxon>Salpingoecidae</taxon>
        <taxon>Salpingoeca</taxon>
    </lineage>
</organism>
<feature type="repeat" description="TPR" evidence="3">
    <location>
        <begin position="246"/>
        <end position="279"/>
    </location>
</feature>
<feature type="compositionally biased region" description="Acidic residues" evidence="5">
    <location>
        <begin position="955"/>
        <end position="983"/>
    </location>
</feature>
<dbReference type="EMBL" id="GL832974">
    <property type="protein sequence ID" value="EGD76592.1"/>
    <property type="molecule type" value="Genomic_DNA"/>
</dbReference>
<feature type="repeat" description="TPR" evidence="3">
    <location>
        <begin position="354"/>
        <end position="387"/>
    </location>
</feature>
<dbReference type="SMART" id="SM00028">
    <property type="entry name" value="TPR"/>
    <property type="match status" value="13"/>
</dbReference>
<dbReference type="Pfam" id="PF13181">
    <property type="entry name" value="TPR_8"/>
    <property type="match status" value="2"/>
</dbReference>
<dbReference type="PANTHER" id="PTHR14027:SF2">
    <property type="entry name" value="RNA POLYMERASE-ASSOCIATED PROTEIN CTR9 HOMOLOG"/>
    <property type="match status" value="1"/>
</dbReference>
<dbReference type="InterPro" id="IPR013105">
    <property type="entry name" value="TPR_2"/>
</dbReference>
<dbReference type="FunCoup" id="F2UHJ3">
    <property type="interactions" value="1506"/>
</dbReference>
<dbReference type="Pfam" id="PF07719">
    <property type="entry name" value="TPR_2"/>
    <property type="match status" value="1"/>
</dbReference>
<feature type="compositionally biased region" description="Acidic residues" evidence="5">
    <location>
        <begin position="1012"/>
        <end position="1027"/>
    </location>
</feature>
<dbReference type="Proteomes" id="UP000007799">
    <property type="component" value="Unassembled WGS sequence"/>
</dbReference>
<dbReference type="GO" id="GO:0000993">
    <property type="term" value="F:RNA polymerase II complex binding"/>
    <property type="evidence" value="ECO:0007669"/>
    <property type="project" value="TreeGrafter"/>
</dbReference>
<feature type="coiled-coil region" evidence="4">
    <location>
        <begin position="144"/>
        <end position="171"/>
    </location>
</feature>
<feature type="compositionally biased region" description="Basic residues" evidence="5">
    <location>
        <begin position="988"/>
        <end position="1007"/>
    </location>
</feature>
<feature type="compositionally biased region" description="Acidic residues" evidence="5">
    <location>
        <begin position="1088"/>
        <end position="1102"/>
    </location>
</feature>
<dbReference type="GO" id="GO:0016593">
    <property type="term" value="C:Cdc73/Paf1 complex"/>
    <property type="evidence" value="ECO:0007669"/>
    <property type="project" value="TreeGrafter"/>
</dbReference>
<accession>F2UHJ3</accession>
<dbReference type="InterPro" id="IPR031101">
    <property type="entry name" value="Ctr9"/>
</dbReference>
<keyword evidence="2 3" id="KW-0802">TPR repeat</keyword>
<gene>
    <name evidence="6" type="ORF">PTSG_07709</name>
</gene>
<proteinExistence type="predicted"/>
<dbReference type="PANTHER" id="PTHR14027">
    <property type="entry name" value="RNA POLYMERASE-ASSOCIATED PROTEIN CTR9"/>
    <property type="match status" value="1"/>
</dbReference>
<dbReference type="OMA" id="EHWLTIA"/>
<dbReference type="AlphaFoldDB" id="F2UHJ3"/>
<dbReference type="InterPro" id="IPR011990">
    <property type="entry name" value="TPR-like_helical_dom_sf"/>
</dbReference>
<feature type="repeat" description="TPR" evidence="3">
    <location>
        <begin position="656"/>
        <end position="689"/>
    </location>
</feature>
<evidence type="ECO:0000256" key="4">
    <source>
        <dbReference type="SAM" id="Coils"/>
    </source>
</evidence>